<sequence length="106" mass="11633">MGADAAFILARSFPIRESKEGYLETIPEIVVEIRSKNDTQPEIASKVTEYLDAGTLVVWILDPDEQTVTAHRLDQPAQIFRSGDNLTCSDLLPGFATPVVRLFGGV</sequence>
<dbReference type="InterPro" id="IPR008538">
    <property type="entry name" value="Uma2"/>
</dbReference>
<evidence type="ECO:0000313" key="2">
    <source>
        <dbReference type="EMBL" id="OWK43687.1"/>
    </source>
</evidence>
<dbReference type="AlphaFoldDB" id="A0A225E5I6"/>
<comment type="caution">
    <text evidence="2">The sequence shown here is derived from an EMBL/GenBank/DDBJ whole genome shotgun (WGS) entry which is preliminary data.</text>
</comment>
<dbReference type="Proteomes" id="UP000214646">
    <property type="component" value="Unassembled WGS sequence"/>
</dbReference>
<dbReference type="PANTHER" id="PTHR34107">
    <property type="entry name" value="SLL0198 PROTEIN-RELATED"/>
    <property type="match status" value="1"/>
</dbReference>
<dbReference type="InterPro" id="IPR012296">
    <property type="entry name" value="Nuclease_put_TT1808"/>
</dbReference>
<evidence type="ECO:0000259" key="1">
    <source>
        <dbReference type="Pfam" id="PF05685"/>
    </source>
</evidence>
<proteinExistence type="predicted"/>
<dbReference type="PANTHER" id="PTHR34107:SF1">
    <property type="entry name" value="SLL0198 PROTEIN"/>
    <property type="match status" value="1"/>
</dbReference>
<reference evidence="3" key="1">
    <citation type="submission" date="2017-06" db="EMBL/GenBank/DDBJ databases">
        <title>Genome analysis of Fimbriiglobus ruber SP5, the first member of the order Planctomycetales with confirmed chitinolytic capability.</title>
        <authorList>
            <person name="Ravin N.V."/>
            <person name="Rakitin A.L."/>
            <person name="Ivanova A.A."/>
            <person name="Beletsky A.V."/>
            <person name="Kulichevskaya I.S."/>
            <person name="Mardanov A.V."/>
            <person name="Dedysh S.N."/>
        </authorList>
    </citation>
    <scope>NUCLEOTIDE SEQUENCE [LARGE SCALE GENOMIC DNA]</scope>
    <source>
        <strain evidence="3">SP5</strain>
    </source>
</reference>
<dbReference type="Pfam" id="PF05685">
    <property type="entry name" value="Uma2"/>
    <property type="match status" value="1"/>
</dbReference>
<organism evidence="2 3">
    <name type="scientific">Fimbriiglobus ruber</name>
    <dbReference type="NCBI Taxonomy" id="1908690"/>
    <lineage>
        <taxon>Bacteria</taxon>
        <taxon>Pseudomonadati</taxon>
        <taxon>Planctomycetota</taxon>
        <taxon>Planctomycetia</taxon>
        <taxon>Gemmatales</taxon>
        <taxon>Gemmataceae</taxon>
        <taxon>Fimbriiglobus</taxon>
    </lineage>
</organism>
<keyword evidence="3" id="KW-1185">Reference proteome</keyword>
<dbReference type="EMBL" id="NIDE01000004">
    <property type="protein sequence ID" value="OWK43687.1"/>
    <property type="molecule type" value="Genomic_DNA"/>
</dbReference>
<gene>
    <name evidence="2" type="ORF">FRUB_03286</name>
</gene>
<feature type="domain" description="Putative restriction endonuclease" evidence="1">
    <location>
        <begin position="4"/>
        <end position="98"/>
    </location>
</feature>
<dbReference type="InterPro" id="IPR011335">
    <property type="entry name" value="Restrct_endonuc-II-like"/>
</dbReference>
<dbReference type="CDD" id="cd06260">
    <property type="entry name" value="DUF820-like"/>
    <property type="match status" value="1"/>
</dbReference>
<protein>
    <recommendedName>
        <fullName evidence="1">Putative restriction endonuclease domain-containing protein</fullName>
    </recommendedName>
</protein>
<evidence type="ECO:0000313" key="3">
    <source>
        <dbReference type="Proteomes" id="UP000214646"/>
    </source>
</evidence>
<name>A0A225E5I6_9BACT</name>
<dbReference type="SUPFAM" id="SSF52980">
    <property type="entry name" value="Restriction endonuclease-like"/>
    <property type="match status" value="1"/>
</dbReference>
<dbReference type="Gene3D" id="3.90.1570.10">
    <property type="entry name" value="tt1808, chain A"/>
    <property type="match status" value="1"/>
</dbReference>
<accession>A0A225E5I6</accession>